<proteinExistence type="predicted"/>
<dbReference type="EMBL" id="JARTCD010000011">
    <property type="protein sequence ID" value="KAJ8660811.1"/>
    <property type="molecule type" value="Genomic_DNA"/>
</dbReference>
<sequence>MFTRRILELLYEDDEELERLEHIRHINELLDSETIPRYDAAMKPGLSPLVRATAVMRQLAYGIGADTADEYLPVAESTALSCSTPENATGDFLECLAPLTVCIGNGTIALLLGMVLTQVAQSMQAQF</sequence>
<keyword evidence="2" id="KW-1185">Reference proteome</keyword>
<accession>A0AAD7V9B4</accession>
<name>A0AAD7V9B4_9FUNG</name>
<evidence type="ECO:0000313" key="2">
    <source>
        <dbReference type="Proteomes" id="UP001234581"/>
    </source>
</evidence>
<dbReference type="GeneID" id="83210867"/>
<gene>
    <name evidence="1" type="ORF">O0I10_003454</name>
</gene>
<dbReference type="AlphaFoldDB" id="A0AAD7V9B4"/>
<protein>
    <submittedName>
        <fullName evidence="1">Uncharacterized protein</fullName>
    </submittedName>
</protein>
<dbReference type="RefSeq" id="XP_058345724.1">
    <property type="nucleotide sequence ID" value="XM_058483525.1"/>
</dbReference>
<comment type="caution">
    <text evidence="1">The sequence shown here is derived from an EMBL/GenBank/DDBJ whole genome shotgun (WGS) entry which is preliminary data.</text>
</comment>
<organism evidence="1 2">
    <name type="scientific">Lichtheimia ornata</name>
    <dbReference type="NCBI Taxonomy" id="688661"/>
    <lineage>
        <taxon>Eukaryota</taxon>
        <taxon>Fungi</taxon>
        <taxon>Fungi incertae sedis</taxon>
        <taxon>Mucoromycota</taxon>
        <taxon>Mucoromycotina</taxon>
        <taxon>Mucoromycetes</taxon>
        <taxon>Mucorales</taxon>
        <taxon>Lichtheimiaceae</taxon>
        <taxon>Lichtheimia</taxon>
    </lineage>
</organism>
<evidence type="ECO:0000313" key="1">
    <source>
        <dbReference type="EMBL" id="KAJ8660811.1"/>
    </source>
</evidence>
<dbReference type="Proteomes" id="UP001234581">
    <property type="component" value="Unassembled WGS sequence"/>
</dbReference>
<reference evidence="1 2" key="1">
    <citation type="submission" date="2023-03" db="EMBL/GenBank/DDBJ databases">
        <title>Genome sequence of Lichtheimia ornata CBS 291.66.</title>
        <authorList>
            <person name="Mohabir J.T."/>
            <person name="Shea T.P."/>
            <person name="Kurbessoian T."/>
            <person name="Berby B."/>
            <person name="Fontaine J."/>
            <person name="Livny J."/>
            <person name="Gnirke A."/>
            <person name="Stajich J.E."/>
            <person name="Cuomo C.A."/>
        </authorList>
    </citation>
    <scope>NUCLEOTIDE SEQUENCE [LARGE SCALE GENOMIC DNA]</scope>
    <source>
        <strain evidence="1">CBS 291.66</strain>
    </source>
</reference>
<feature type="non-terminal residue" evidence="1">
    <location>
        <position position="127"/>
    </location>
</feature>